<accession>A0A7X2P2G5</accession>
<keyword evidence="1" id="KW-0175">Coiled coil</keyword>
<organism evidence="2 3">
    <name type="scientific">Oliverpabstia intestinalis</name>
    <dbReference type="NCBI Taxonomy" id="2606633"/>
    <lineage>
        <taxon>Bacteria</taxon>
        <taxon>Bacillati</taxon>
        <taxon>Bacillota</taxon>
        <taxon>Clostridia</taxon>
        <taxon>Lachnospirales</taxon>
        <taxon>Lachnospiraceae</taxon>
        <taxon>Oliverpabstia</taxon>
    </lineage>
</organism>
<sequence>MRYWTHFKNGNKLYDAKRKKTFYAESIYRVNPENDKDISWACRIRECQNESGFAPRWWTTEIGFQTMSNGAARLTFVVSYADAMGFIGECLSAPDISVPGIVRNIQSDERFMCEVNDEPLLFEAMELYTGQGLTFKEQIYDKERGIPIILIMSKKDYIDKEKINLPIDPQKMIESVAGNALVYYSNELSFVDEMRYLMDEDYKCTAGMIRYYLPNIDISNPLDANRHRFIHYDEAMEKGEETILRIFRRVVAQDINDYDNLFRYRNCEELIRRDALESRFVQLKKKQEESSQIASTENDGLKSQLEEMKLKKLEFEIENSDLKDELQQAKNDNYGLQSQLDSIQAAYEPLKKGKEAYDLVRQIDEYPKTPKDIPEFFVTVFSDRIDLTEKGWKSLKDCGTAPAVLWEVLFSMVTTLYDCLGKYSNFVEACAKYNEQAPFECVPGNTSTTKKDKTISREYEDYYFENEINIEPHIKSNTGKESDSRFFRIYFANYIDLKTGKRKIIIGSCGGHLTTAGTMHKK</sequence>
<dbReference type="EMBL" id="VUMS01000008">
    <property type="protein sequence ID" value="MST66272.1"/>
    <property type="molecule type" value="Genomic_DNA"/>
</dbReference>
<reference evidence="2 3" key="1">
    <citation type="submission" date="2019-08" db="EMBL/GenBank/DDBJ databases">
        <title>In-depth cultivation of the pig gut microbiome towards novel bacterial diversity and tailored functional studies.</title>
        <authorList>
            <person name="Wylensek D."/>
            <person name="Hitch T.C.A."/>
            <person name="Clavel T."/>
        </authorList>
    </citation>
    <scope>NUCLEOTIDE SEQUENCE [LARGE SCALE GENOMIC DNA]</scope>
    <source>
        <strain evidence="2 3">BSM-380-WT-5A</strain>
    </source>
</reference>
<proteinExistence type="predicted"/>
<keyword evidence="3" id="KW-1185">Reference proteome</keyword>
<dbReference type="AlphaFoldDB" id="A0A7X2P2G5"/>
<feature type="coiled-coil region" evidence="1">
    <location>
        <begin position="298"/>
        <end position="346"/>
    </location>
</feature>
<protein>
    <submittedName>
        <fullName evidence="2">Uncharacterized protein</fullName>
    </submittedName>
</protein>
<dbReference type="Proteomes" id="UP000440513">
    <property type="component" value="Unassembled WGS sequence"/>
</dbReference>
<name>A0A7X2P2G5_9FIRM</name>
<dbReference type="RefSeq" id="WP_154432002.1">
    <property type="nucleotide sequence ID" value="NZ_VUMS01000008.1"/>
</dbReference>
<evidence type="ECO:0000313" key="2">
    <source>
        <dbReference type="EMBL" id="MST66272.1"/>
    </source>
</evidence>
<comment type="caution">
    <text evidence="2">The sequence shown here is derived from an EMBL/GenBank/DDBJ whole genome shotgun (WGS) entry which is preliminary data.</text>
</comment>
<evidence type="ECO:0000256" key="1">
    <source>
        <dbReference type="SAM" id="Coils"/>
    </source>
</evidence>
<evidence type="ECO:0000313" key="3">
    <source>
        <dbReference type="Proteomes" id="UP000440513"/>
    </source>
</evidence>
<gene>
    <name evidence="2" type="ORF">FYJ57_05905</name>
</gene>